<keyword evidence="3" id="KW-1185">Reference proteome</keyword>
<proteinExistence type="predicted"/>
<name>A0A7I9WUA7_9MYCO</name>
<accession>A0A7I9WUA7</accession>
<dbReference type="AlphaFoldDB" id="A0A7I9WUA7"/>
<organism evidence="2 3">
    <name type="scientific">Mycolicibacterium murale</name>
    <dbReference type="NCBI Taxonomy" id="182220"/>
    <lineage>
        <taxon>Bacteria</taxon>
        <taxon>Bacillati</taxon>
        <taxon>Actinomycetota</taxon>
        <taxon>Actinomycetes</taxon>
        <taxon>Mycobacteriales</taxon>
        <taxon>Mycobacteriaceae</taxon>
        <taxon>Mycolicibacterium</taxon>
    </lineage>
</organism>
<dbReference type="RefSeq" id="WP_193490862.1">
    <property type="nucleotide sequence ID" value="NZ_BAAAMC010000010.1"/>
</dbReference>
<protein>
    <recommendedName>
        <fullName evidence="4">Cupin</fullName>
    </recommendedName>
</protein>
<gene>
    <name evidence="2" type="ORF">MMUR_50760</name>
</gene>
<dbReference type="InterPro" id="IPR011051">
    <property type="entry name" value="RmlC_Cupin_sf"/>
</dbReference>
<dbReference type="SUPFAM" id="SSF51182">
    <property type="entry name" value="RmlC-like cupins"/>
    <property type="match status" value="1"/>
</dbReference>
<evidence type="ECO:0008006" key="4">
    <source>
        <dbReference type="Google" id="ProtNLM"/>
    </source>
</evidence>
<dbReference type="Gene3D" id="2.60.120.10">
    <property type="entry name" value="Jelly Rolls"/>
    <property type="match status" value="1"/>
</dbReference>
<sequence length="141" mass="15817">MSDSTPTGADTYPPTPGDTLVFENDRVRVWSMTLPAHGMFDFHQHHHDHIVIWPDAGRAEAQELGDPEWSISQTAEPGFVLFKTVGHTEPLTPHRIRNLEDHPVTHYIIELISEPSPSPVALPSVTNNRGTQTDRRRPADD</sequence>
<dbReference type="EMBL" id="BLKT01000003">
    <property type="protein sequence ID" value="GFG60940.1"/>
    <property type="molecule type" value="Genomic_DNA"/>
</dbReference>
<dbReference type="InterPro" id="IPR014710">
    <property type="entry name" value="RmlC-like_jellyroll"/>
</dbReference>
<dbReference type="Proteomes" id="UP000465241">
    <property type="component" value="Unassembled WGS sequence"/>
</dbReference>
<comment type="caution">
    <text evidence="2">The sequence shown here is derived from an EMBL/GenBank/DDBJ whole genome shotgun (WGS) entry which is preliminary data.</text>
</comment>
<feature type="region of interest" description="Disordered" evidence="1">
    <location>
        <begin position="118"/>
        <end position="141"/>
    </location>
</feature>
<evidence type="ECO:0000313" key="2">
    <source>
        <dbReference type="EMBL" id="GFG60940.1"/>
    </source>
</evidence>
<evidence type="ECO:0000256" key="1">
    <source>
        <dbReference type="SAM" id="MobiDB-lite"/>
    </source>
</evidence>
<reference evidence="2 3" key="1">
    <citation type="journal article" date="2019" name="Emerg. Microbes Infect.">
        <title>Comprehensive subspecies identification of 175 nontuberculous mycobacteria species based on 7547 genomic profiles.</title>
        <authorList>
            <person name="Matsumoto Y."/>
            <person name="Kinjo T."/>
            <person name="Motooka D."/>
            <person name="Nabeya D."/>
            <person name="Jung N."/>
            <person name="Uechi K."/>
            <person name="Horii T."/>
            <person name="Iida T."/>
            <person name="Fujita J."/>
            <person name="Nakamura S."/>
        </authorList>
    </citation>
    <scope>NUCLEOTIDE SEQUENCE [LARGE SCALE GENOMIC DNA]</scope>
    <source>
        <strain evidence="2 3">JCM 13392</strain>
    </source>
</reference>
<evidence type="ECO:0000313" key="3">
    <source>
        <dbReference type="Proteomes" id="UP000465241"/>
    </source>
</evidence>
<feature type="compositionally biased region" description="Basic and acidic residues" evidence="1">
    <location>
        <begin position="132"/>
        <end position="141"/>
    </location>
</feature>